<dbReference type="InParanoid" id="D2W6B8"/>
<dbReference type="InterPro" id="IPR008271">
    <property type="entry name" value="Ser/Thr_kinase_AS"/>
</dbReference>
<dbReference type="InterPro" id="IPR011009">
    <property type="entry name" value="Kinase-like_dom_sf"/>
</dbReference>
<sequence>MSQLDHDGIVKVFKFETITDKFKKYSLILMEKMDKDLSEHIFTDFGGLKFGKISQILFVLLDVSSSLAYCHQKRIIHYDVKPVNILLTTRKIGNVDVIDKVKIADFGISVEMISTIASSAEHVGTRVYMPPEMLKKVKDIKYNYRAFDAYSFGITMFELLSGDKLDNDRVDNFLTIEQLSTKYPGLSYEIVERLNKLGSSCILEDHLNRCCDFEYIHDELLDITMTIFRPYLKSTVLKLFE</sequence>
<evidence type="ECO:0000313" key="2">
    <source>
        <dbReference type="EMBL" id="EFC35385.1"/>
    </source>
</evidence>
<dbReference type="Gene3D" id="1.10.510.10">
    <property type="entry name" value="Transferase(Phosphotransferase) domain 1"/>
    <property type="match status" value="1"/>
</dbReference>
<dbReference type="InterPro" id="IPR000719">
    <property type="entry name" value="Prot_kinase_dom"/>
</dbReference>
<dbReference type="SMART" id="SM00220">
    <property type="entry name" value="S_TKc"/>
    <property type="match status" value="1"/>
</dbReference>
<dbReference type="RefSeq" id="XP_002668129.1">
    <property type="nucleotide sequence ID" value="XM_002668083.1"/>
</dbReference>
<dbReference type="SUPFAM" id="SSF56112">
    <property type="entry name" value="Protein kinase-like (PK-like)"/>
    <property type="match status" value="1"/>
</dbReference>
<dbReference type="VEuPathDB" id="AmoebaDB:NAEGRDRAFT_76961"/>
<dbReference type="AlphaFoldDB" id="D2W6B8"/>
<organism evidence="3">
    <name type="scientific">Naegleria gruberi</name>
    <name type="common">Amoeba</name>
    <dbReference type="NCBI Taxonomy" id="5762"/>
    <lineage>
        <taxon>Eukaryota</taxon>
        <taxon>Discoba</taxon>
        <taxon>Heterolobosea</taxon>
        <taxon>Tetramitia</taxon>
        <taxon>Eutetramitia</taxon>
        <taxon>Vahlkampfiidae</taxon>
        <taxon>Naegleria</taxon>
    </lineage>
</organism>
<dbReference type="Pfam" id="PF00069">
    <property type="entry name" value="Pkinase"/>
    <property type="match status" value="1"/>
</dbReference>
<dbReference type="eggNOG" id="KOG4236">
    <property type="taxonomic scope" value="Eukaryota"/>
</dbReference>
<evidence type="ECO:0000313" key="3">
    <source>
        <dbReference type="Proteomes" id="UP000006671"/>
    </source>
</evidence>
<dbReference type="KEGG" id="ngr:NAEGRDRAFT_76961"/>
<evidence type="ECO:0000259" key="1">
    <source>
        <dbReference type="PROSITE" id="PS50011"/>
    </source>
</evidence>
<dbReference type="PROSITE" id="PS50011">
    <property type="entry name" value="PROTEIN_KINASE_DOM"/>
    <property type="match status" value="1"/>
</dbReference>
<gene>
    <name evidence="2" type="ORF">NAEGRDRAFT_76961</name>
</gene>
<dbReference type="EMBL" id="GG739292">
    <property type="protein sequence ID" value="EFC35385.1"/>
    <property type="molecule type" value="Genomic_DNA"/>
</dbReference>
<dbReference type="GO" id="GO:0005524">
    <property type="term" value="F:ATP binding"/>
    <property type="evidence" value="ECO:0007669"/>
    <property type="project" value="InterPro"/>
</dbReference>
<feature type="domain" description="Protein kinase" evidence="1">
    <location>
        <begin position="1"/>
        <end position="221"/>
    </location>
</feature>
<accession>D2W6B8</accession>
<dbReference type="PANTHER" id="PTHR24362:SF309">
    <property type="entry name" value="PROTEIN KINASE DOMAIN-CONTAINING PROTEIN"/>
    <property type="match status" value="1"/>
</dbReference>
<dbReference type="Proteomes" id="UP000006671">
    <property type="component" value="Unassembled WGS sequence"/>
</dbReference>
<dbReference type="OrthoDB" id="25592at2759"/>
<dbReference type="GeneID" id="8858710"/>
<protein>
    <submittedName>
        <fullName evidence="2">Predicted protein</fullName>
    </submittedName>
</protein>
<name>D2W6B8_NAEGR</name>
<keyword evidence="3" id="KW-1185">Reference proteome</keyword>
<reference evidence="2 3" key="1">
    <citation type="journal article" date="2010" name="Cell">
        <title>The genome of Naegleria gruberi illuminates early eukaryotic versatility.</title>
        <authorList>
            <person name="Fritz-Laylin L.K."/>
            <person name="Prochnik S.E."/>
            <person name="Ginger M.L."/>
            <person name="Dacks J.B."/>
            <person name="Carpenter M.L."/>
            <person name="Field M.C."/>
            <person name="Kuo A."/>
            <person name="Paredez A."/>
            <person name="Chapman J."/>
            <person name="Pham J."/>
            <person name="Shu S."/>
            <person name="Neupane R."/>
            <person name="Cipriano M."/>
            <person name="Mancuso J."/>
            <person name="Tu H."/>
            <person name="Salamov A."/>
            <person name="Lindquist E."/>
            <person name="Shapiro H."/>
            <person name="Lucas S."/>
            <person name="Grigoriev I.V."/>
            <person name="Cande W.Z."/>
            <person name="Fulton C."/>
            <person name="Rokhsar D.S."/>
            <person name="Dawson S.C."/>
        </authorList>
    </citation>
    <scope>NUCLEOTIDE SEQUENCE [LARGE SCALE GENOMIC DNA]</scope>
    <source>
        <strain evidence="2 3">NEG-M</strain>
    </source>
</reference>
<dbReference type="PROSITE" id="PS00108">
    <property type="entry name" value="PROTEIN_KINASE_ST"/>
    <property type="match status" value="1"/>
</dbReference>
<dbReference type="PANTHER" id="PTHR24362">
    <property type="entry name" value="SERINE/THREONINE-PROTEIN KINASE NEK"/>
    <property type="match status" value="1"/>
</dbReference>
<dbReference type="GO" id="GO:0004672">
    <property type="term" value="F:protein kinase activity"/>
    <property type="evidence" value="ECO:0007669"/>
    <property type="project" value="InterPro"/>
</dbReference>
<proteinExistence type="predicted"/>